<feature type="domain" description="Response regulatory" evidence="2">
    <location>
        <begin position="15"/>
        <end position="171"/>
    </location>
</feature>
<evidence type="ECO:0000313" key="3">
    <source>
        <dbReference type="EMBL" id="TJZ74083.1"/>
    </source>
</evidence>
<protein>
    <submittedName>
        <fullName evidence="3">Response regulator</fullName>
    </submittedName>
</protein>
<dbReference type="EMBL" id="SUMF01000007">
    <property type="protein sequence ID" value="TJZ74083.1"/>
    <property type="molecule type" value="Genomic_DNA"/>
</dbReference>
<keyword evidence="1" id="KW-0597">Phosphoprotein</keyword>
<accession>A0A4U0PZG5</accession>
<proteinExistence type="predicted"/>
<reference evidence="3 4" key="1">
    <citation type="submission" date="2019-04" db="EMBL/GenBank/DDBJ databases">
        <title>Chitiniphilus eburnea sp. nov., a novel chitinolytic bacterium isolated from aquaculture sludge.</title>
        <authorList>
            <person name="Sheng M."/>
        </authorList>
    </citation>
    <scope>NUCLEOTIDE SEQUENCE [LARGE SCALE GENOMIC DNA]</scope>
    <source>
        <strain evidence="3 4">HX-2-15</strain>
    </source>
</reference>
<organism evidence="3 4">
    <name type="scientific">Chitiniphilus eburneus</name>
    <dbReference type="NCBI Taxonomy" id="2571148"/>
    <lineage>
        <taxon>Bacteria</taxon>
        <taxon>Pseudomonadati</taxon>
        <taxon>Pseudomonadota</taxon>
        <taxon>Betaproteobacteria</taxon>
        <taxon>Neisseriales</taxon>
        <taxon>Chitinibacteraceae</taxon>
        <taxon>Chitiniphilus</taxon>
    </lineage>
</organism>
<dbReference type="SUPFAM" id="SSF52172">
    <property type="entry name" value="CheY-like"/>
    <property type="match status" value="1"/>
</dbReference>
<feature type="modified residue" description="4-aspartylphosphate" evidence="1">
    <location>
        <position position="108"/>
    </location>
</feature>
<dbReference type="RefSeq" id="WP_136773106.1">
    <property type="nucleotide sequence ID" value="NZ_CP156074.1"/>
</dbReference>
<sequence length="335" mass="37492">MIKPRDIVPFYFPSSVVFIDDNANYLANLALALDPDLACQLHSNPLVSLAELNRTAPASALVARYCSLFQFQERPAPGQRLIEFDLERVLREVYNPNRFDQVTVLVIDYAMPGLDGLEYCRHVRDPAVKKILLTGKADEKLAVQAFNQGLIDRFLPKQAPDLVARLSQDIQALQQAYFRDLTQPLANALALDSHAFLRDEAFSGWFAALCRRLGIVEHYVHADPGGLLLLDADANAQLLVVLSEEDLVAQHDEAFDLGAPSQVLEALRRGSGLLYRGAQWLPGQGDGNWMAALYPAEEFQGRDVYYHALIPRPAGVRREVVRSYRRHLERLDCAG</sequence>
<dbReference type="Gene3D" id="3.40.50.2300">
    <property type="match status" value="1"/>
</dbReference>
<dbReference type="GO" id="GO:0000160">
    <property type="term" value="P:phosphorelay signal transduction system"/>
    <property type="evidence" value="ECO:0007669"/>
    <property type="project" value="InterPro"/>
</dbReference>
<comment type="caution">
    <text evidence="3">The sequence shown here is derived from an EMBL/GenBank/DDBJ whole genome shotgun (WGS) entry which is preliminary data.</text>
</comment>
<evidence type="ECO:0000259" key="2">
    <source>
        <dbReference type="PROSITE" id="PS50110"/>
    </source>
</evidence>
<evidence type="ECO:0000256" key="1">
    <source>
        <dbReference type="PROSITE-ProRule" id="PRU00169"/>
    </source>
</evidence>
<dbReference type="InterPro" id="IPR001789">
    <property type="entry name" value="Sig_transdc_resp-reg_receiver"/>
</dbReference>
<dbReference type="Pfam" id="PF00072">
    <property type="entry name" value="Response_reg"/>
    <property type="match status" value="1"/>
</dbReference>
<evidence type="ECO:0000313" key="4">
    <source>
        <dbReference type="Proteomes" id="UP000310016"/>
    </source>
</evidence>
<dbReference type="Proteomes" id="UP000310016">
    <property type="component" value="Unassembled WGS sequence"/>
</dbReference>
<dbReference type="AlphaFoldDB" id="A0A4U0PZG5"/>
<dbReference type="OrthoDB" id="5697380at2"/>
<dbReference type="InterPro" id="IPR011006">
    <property type="entry name" value="CheY-like_superfamily"/>
</dbReference>
<keyword evidence="4" id="KW-1185">Reference proteome</keyword>
<dbReference type="PROSITE" id="PS50110">
    <property type="entry name" value="RESPONSE_REGULATORY"/>
    <property type="match status" value="1"/>
</dbReference>
<gene>
    <name evidence="3" type="ORF">FAZ21_09000</name>
</gene>
<name>A0A4U0PZG5_9NEIS</name>